<dbReference type="Proteomes" id="UP001234178">
    <property type="component" value="Unassembled WGS sequence"/>
</dbReference>
<proteinExistence type="predicted"/>
<gene>
    <name evidence="1" type="ORF">OUZ56_028829</name>
</gene>
<sequence length="75" mass="8669">MDRRYCYERPKQWQTVVVIIGVLILAKNVKSEPLIRRCCECLSPAVSPSPMNAAIPRRMVTCSWKVSSFKIIWSK</sequence>
<protein>
    <submittedName>
        <fullName evidence="1">Uncharacterized protein</fullName>
    </submittedName>
</protein>
<keyword evidence="2" id="KW-1185">Reference proteome</keyword>
<reference evidence="1 2" key="1">
    <citation type="journal article" date="2023" name="Nucleic Acids Res.">
        <title>The hologenome of Daphnia magna reveals possible DNA methylation and microbiome-mediated evolution of the host genome.</title>
        <authorList>
            <person name="Chaturvedi A."/>
            <person name="Li X."/>
            <person name="Dhandapani V."/>
            <person name="Marshall H."/>
            <person name="Kissane S."/>
            <person name="Cuenca-Cambronero M."/>
            <person name="Asole G."/>
            <person name="Calvet F."/>
            <person name="Ruiz-Romero M."/>
            <person name="Marangio P."/>
            <person name="Guigo R."/>
            <person name="Rago D."/>
            <person name="Mirbahai L."/>
            <person name="Eastwood N."/>
            <person name="Colbourne J.K."/>
            <person name="Zhou J."/>
            <person name="Mallon E."/>
            <person name="Orsini L."/>
        </authorList>
    </citation>
    <scope>NUCLEOTIDE SEQUENCE [LARGE SCALE GENOMIC DNA]</scope>
    <source>
        <strain evidence="1">LRV0_1</strain>
    </source>
</reference>
<dbReference type="EMBL" id="JAOYFB010000040">
    <property type="protein sequence ID" value="KAK4036791.1"/>
    <property type="molecule type" value="Genomic_DNA"/>
</dbReference>
<accession>A0ABR0B529</accession>
<comment type="caution">
    <text evidence="1">The sequence shown here is derived from an EMBL/GenBank/DDBJ whole genome shotgun (WGS) entry which is preliminary data.</text>
</comment>
<evidence type="ECO:0000313" key="1">
    <source>
        <dbReference type="EMBL" id="KAK4036791.1"/>
    </source>
</evidence>
<evidence type="ECO:0000313" key="2">
    <source>
        <dbReference type="Proteomes" id="UP001234178"/>
    </source>
</evidence>
<name>A0ABR0B529_9CRUS</name>
<organism evidence="1 2">
    <name type="scientific">Daphnia magna</name>
    <dbReference type="NCBI Taxonomy" id="35525"/>
    <lineage>
        <taxon>Eukaryota</taxon>
        <taxon>Metazoa</taxon>
        <taxon>Ecdysozoa</taxon>
        <taxon>Arthropoda</taxon>
        <taxon>Crustacea</taxon>
        <taxon>Branchiopoda</taxon>
        <taxon>Diplostraca</taxon>
        <taxon>Cladocera</taxon>
        <taxon>Anomopoda</taxon>
        <taxon>Daphniidae</taxon>
        <taxon>Daphnia</taxon>
    </lineage>
</organism>